<evidence type="ECO:0000259" key="2">
    <source>
        <dbReference type="PROSITE" id="PS50263"/>
    </source>
</evidence>
<organism evidence="3 4">
    <name type="scientific">Nocardia seriolae</name>
    <dbReference type="NCBI Taxonomy" id="37332"/>
    <lineage>
        <taxon>Bacteria</taxon>
        <taxon>Bacillati</taxon>
        <taxon>Actinomycetota</taxon>
        <taxon>Actinomycetes</taxon>
        <taxon>Mycobacteriales</taxon>
        <taxon>Nocardiaceae</taxon>
        <taxon>Nocardia</taxon>
    </lineage>
</organism>
<dbReference type="PANTHER" id="PTHR43674:SF2">
    <property type="entry name" value="BETA-UREIDOPROPIONASE"/>
    <property type="match status" value="1"/>
</dbReference>
<dbReference type="PROSITE" id="PS50263">
    <property type="entry name" value="CN_HYDROLASE"/>
    <property type="match status" value="1"/>
</dbReference>
<evidence type="ECO:0000256" key="1">
    <source>
        <dbReference type="ARBA" id="ARBA00022801"/>
    </source>
</evidence>
<dbReference type="AlphaFoldDB" id="A0ABC8B3Q0"/>
<dbReference type="GO" id="GO:0003952">
    <property type="term" value="F:NAD+ synthase (glutamine-hydrolyzing) activity"/>
    <property type="evidence" value="ECO:0007669"/>
    <property type="project" value="UniProtKB-EC"/>
</dbReference>
<protein>
    <submittedName>
        <fullName evidence="3">NAD(+) synthase (Glutamine-hydrolyzing)</fullName>
        <ecNumber evidence="3">6.3.5.1</ecNumber>
    </submittedName>
</protein>
<dbReference type="KEGG" id="nsr:NS506_06789"/>
<dbReference type="Proteomes" id="UP000180166">
    <property type="component" value="Chromosome"/>
</dbReference>
<dbReference type="CDD" id="cd07197">
    <property type="entry name" value="nitrilase"/>
    <property type="match status" value="1"/>
</dbReference>
<dbReference type="InterPro" id="IPR036526">
    <property type="entry name" value="C-N_Hydrolase_sf"/>
</dbReference>
<keyword evidence="1" id="KW-0378">Hydrolase</keyword>
<sequence>MRIAAAQLTCVPGDIAANVKQAVELARQARAEGAELVVFPELTLTGYELETVAGDPGLLVAADDARLEPLRDAGIATVINCAAPGARGPAIATYVYAGAGELICTYVKQHLFEQESAVFAAGDRDGRFSLGGLRFSLATCFDNHFPDLIGRAAADGCDVHLASSLYGTGGGVRERATIYPGIARDTKMFVVLANHVGRAGTWVGCGGSAVWRPGGDLLVEGDSHSTGVVTALVGPAG</sequence>
<dbReference type="RefSeq" id="WP_071344510.1">
    <property type="nucleotide sequence ID" value="NZ_CP017839.1"/>
</dbReference>
<gene>
    <name evidence="3" type="ORF">NS506_06789</name>
</gene>
<dbReference type="GO" id="GO:0016811">
    <property type="term" value="F:hydrolase activity, acting on carbon-nitrogen (but not peptide) bonds, in linear amides"/>
    <property type="evidence" value="ECO:0007669"/>
    <property type="project" value="UniProtKB-ARBA"/>
</dbReference>
<dbReference type="EMBL" id="CP017839">
    <property type="protein sequence ID" value="APB00820.1"/>
    <property type="molecule type" value="Genomic_DNA"/>
</dbReference>
<evidence type="ECO:0000313" key="3">
    <source>
        <dbReference type="EMBL" id="APB00820.1"/>
    </source>
</evidence>
<dbReference type="InterPro" id="IPR050345">
    <property type="entry name" value="Aliph_Amidase/BUP"/>
</dbReference>
<dbReference type="EC" id="6.3.5.1" evidence="3"/>
<reference evidence="3 4" key="1">
    <citation type="submission" date="2016-10" db="EMBL/GenBank/DDBJ databases">
        <title>Genome sequence of Nocardia seriolae strain EM150506, isolated from Anguila japonica.</title>
        <authorList>
            <person name="Han H.-J."/>
        </authorList>
    </citation>
    <scope>NUCLEOTIDE SEQUENCE [LARGE SCALE GENOMIC DNA]</scope>
    <source>
        <strain evidence="3 4">EM150506</strain>
    </source>
</reference>
<dbReference type="InterPro" id="IPR003010">
    <property type="entry name" value="C-N_Hydrolase"/>
</dbReference>
<dbReference type="Pfam" id="PF00795">
    <property type="entry name" value="CN_hydrolase"/>
    <property type="match status" value="1"/>
</dbReference>
<evidence type="ECO:0000313" key="4">
    <source>
        <dbReference type="Proteomes" id="UP000180166"/>
    </source>
</evidence>
<feature type="domain" description="CN hydrolase" evidence="2">
    <location>
        <begin position="1"/>
        <end position="235"/>
    </location>
</feature>
<keyword evidence="3" id="KW-0436">Ligase</keyword>
<dbReference type="SUPFAM" id="SSF56317">
    <property type="entry name" value="Carbon-nitrogen hydrolase"/>
    <property type="match status" value="1"/>
</dbReference>
<dbReference type="Gene3D" id="3.60.110.10">
    <property type="entry name" value="Carbon-nitrogen hydrolase"/>
    <property type="match status" value="1"/>
</dbReference>
<name>A0ABC8B3Q0_9NOCA</name>
<proteinExistence type="predicted"/>
<accession>A0ABC8B3Q0</accession>
<dbReference type="PANTHER" id="PTHR43674">
    <property type="entry name" value="NITRILASE C965.09-RELATED"/>
    <property type="match status" value="1"/>
</dbReference>